<dbReference type="EMBL" id="CP016634">
    <property type="protein sequence ID" value="ANY86557.1"/>
    <property type="molecule type" value="Genomic_DNA"/>
</dbReference>
<dbReference type="RefSeq" id="WP_070091566.1">
    <property type="nucleotide sequence ID" value="NZ_CP016634.1"/>
</dbReference>
<dbReference type="SUPFAM" id="SSF51905">
    <property type="entry name" value="FAD/NAD(P)-binding domain"/>
    <property type="match status" value="1"/>
</dbReference>
<accession>A0A1B2F304</accession>
<keyword evidence="1" id="KW-0560">Oxidoreductase</keyword>
<dbReference type="Gene3D" id="3.30.9.10">
    <property type="entry name" value="D-Amino Acid Oxidase, subunit A, domain 2"/>
    <property type="match status" value="1"/>
</dbReference>
<dbReference type="InterPro" id="IPR006076">
    <property type="entry name" value="FAD-dep_OxRdtase"/>
</dbReference>
<feature type="domain" description="FAD dependent oxidoreductase" evidence="2">
    <location>
        <begin position="35"/>
        <end position="398"/>
    </location>
</feature>
<dbReference type="Pfam" id="PF01266">
    <property type="entry name" value="DAO"/>
    <property type="match status" value="1"/>
</dbReference>
<protein>
    <submittedName>
        <fullName evidence="3">Gamma-glutamylputrescine oxidoreductase</fullName>
    </submittedName>
</protein>
<organism evidence="3">
    <name type="scientific">Pseudomonas putida</name>
    <name type="common">Arthrobacter siderocapsulatus</name>
    <dbReference type="NCBI Taxonomy" id="303"/>
    <lineage>
        <taxon>Bacteria</taxon>
        <taxon>Pseudomonadati</taxon>
        <taxon>Pseudomonadota</taxon>
        <taxon>Gammaproteobacteria</taxon>
        <taxon>Pseudomonadales</taxon>
        <taxon>Pseudomonadaceae</taxon>
        <taxon>Pseudomonas</taxon>
    </lineage>
</organism>
<evidence type="ECO:0000256" key="1">
    <source>
        <dbReference type="ARBA" id="ARBA00023002"/>
    </source>
</evidence>
<dbReference type="Gene3D" id="3.50.50.60">
    <property type="entry name" value="FAD/NAD(P)-binding domain"/>
    <property type="match status" value="1"/>
</dbReference>
<sequence>MKLTPTPPLKPSHWMTATALLQQATQPLRGDHDADVVIIGGGFVGLWTALTLKEQEPDARVKVLEQHVCGGGASGRNGGFVMSWWPKIGTLRSFCSEEQARMLGESAEHAITELGTFCERHGIDAHFRQSGWLWTATTPQHVDTWNATLAACERLGVQPFERLEAREVARRTGSSVHLAGVFERSNATVQPALLVEGMRRVALASGIEIHESTAVQQIQPGQPASVKTAQGCVRARSVVLAVNAWAAALPSLSKLIVPVNSSIVATRAMPERLHEIGWTGGESITDSQLMVDYYRTTHDGRIAFGKGTGAISFGSRIGQVFSEDDASLALTEADLRRTYPMLQGIPVEARWSGPIDRTYDSLPVFGRLDGHANIHYGIGWSGNGVGPSRLGGRILASLALGRQDRWSQCPLVERNCRTFPPEPVRYLGGSLVRNAVLRKERSELAGQPPAILDRYLARFAPAGLEDKA</sequence>
<dbReference type="GO" id="GO:0016491">
    <property type="term" value="F:oxidoreductase activity"/>
    <property type="evidence" value="ECO:0007669"/>
    <property type="project" value="UniProtKB-KW"/>
</dbReference>
<dbReference type="AlphaFoldDB" id="A0A1B2F304"/>
<proteinExistence type="predicted"/>
<name>A0A1B2F304_PSEPU</name>
<dbReference type="GO" id="GO:0005737">
    <property type="term" value="C:cytoplasm"/>
    <property type="evidence" value="ECO:0007669"/>
    <property type="project" value="TreeGrafter"/>
</dbReference>
<reference evidence="3" key="1">
    <citation type="submission" date="2016-07" db="EMBL/GenBank/DDBJ databases">
        <title>New class B carbapenemase carried by novel plasmid in Pseudomonas putida enviromental strain in eastern Amazonia.</title>
        <authorList>
            <person name="Souza C.O."/>
            <person name="Lima K.V."/>
            <person name="Brasiliense D.M."/>
            <person name="Perez-Chaparro P.J."/>
            <person name="Mamizuka E.M."/>
            <person name="Lima M.O."/>
            <person name="Lima L.N."/>
            <person name="McCulloch J.A."/>
        </authorList>
    </citation>
    <scope>NUCLEOTIDE SEQUENCE [LARGE SCALE GENOMIC DNA]</scope>
    <source>
        <strain evidence="3">IEC33019</strain>
    </source>
</reference>
<evidence type="ECO:0000313" key="3">
    <source>
        <dbReference type="EMBL" id="ANY86557.1"/>
    </source>
</evidence>
<dbReference type="PANTHER" id="PTHR13847:SF285">
    <property type="entry name" value="FAD DEPENDENT OXIDOREDUCTASE DOMAIN-CONTAINING PROTEIN"/>
    <property type="match status" value="1"/>
</dbReference>
<evidence type="ECO:0000259" key="2">
    <source>
        <dbReference type="Pfam" id="PF01266"/>
    </source>
</evidence>
<gene>
    <name evidence="3" type="primary">puuB_3</name>
    <name evidence="3" type="ORF">IEC33019_0983</name>
</gene>
<dbReference type="InterPro" id="IPR036188">
    <property type="entry name" value="FAD/NAD-bd_sf"/>
</dbReference>
<dbReference type="PANTHER" id="PTHR13847">
    <property type="entry name" value="SARCOSINE DEHYDROGENASE-RELATED"/>
    <property type="match status" value="1"/>
</dbReference>